<gene>
    <name evidence="9" type="ORF">Lade_0250</name>
    <name evidence="10" type="ORF">NCTC12735_00836</name>
</gene>
<sequence>MKDSLPGISRKKKGKGFSYYSPTGVLITDPSVIKRINSLAIPPAYSNVWISPYPNGHIQATGRDERNRKQYIYHPLWREARQQKKFNTIIEFGKSLPKIRKHVDQQLQKPITLAKSQVIAAILYLLDNACVRIGTAIYAKENKSYGLTTLRKKHLSLEKNKAILEFTGKNAHMWHIILTHRKIIKILEKCEEIPGYELFKYKDDKGQINTITSQEVNGCLKDITKKPFTAKDFRTWTACRETFYRLVATIREGSPPTKDKLKETIGEVAQILGHTPSICQKNYIDPDIIAWWEGNQLQLWLKRRRLNIEEKEKIFLLWLKHKTR</sequence>
<evidence type="ECO:0000259" key="7">
    <source>
        <dbReference type="Pfam" id="PF01028"/>
    </source>
</evidence>
<dbReference type="Gene3D" id="3.30.66.10">
    <property type="entry name" value="DNA topoisomerase I domain"/>
    <property type="match status" value="1"/>
</dbReference>
<reference evidence="9 11" key="1">
    <citation type="submission" date="2015-11" db="EMBL/GenBank/DDBJ databases">
        <title>Identification of large and diverse effector repertoires of 38 Legionella species.</title>
        <authorList>
            <person name="Burstein D."/>
            <person name="Amaro F."/>
            <person name="Zusman T."/>
            <person name="Lifshitz Z."/>
            <person name="Cohen O."/>
            <person name="Gilbert J.A."/>
            <person name="Pupko T."/>
            <person name="Shuman H.A."/>
            <person name="Segal G."/>
        </authorList>
    </citation>
    <scope>NUCLEOTIDE SEQUENCE [LARGE SCALE GENOMIC DNA]</scope>
    <source>
        <strain evidence="9 11">1762-AUS-E</strain>
    </source>
</reference>
<evidence type="ECO:0000256" key="4">
    <source>
        <dbReference type="ARBA" id="ARBA00023029"/>
    </source>
</evidence>
<dbReference type="STRING" id="45056.Lade_0250"/>
<evidence type="ECO:0000256" key="1">
    <source>
        <dbReference type="ARBA" id="ARBA00000213"/>
    </source>
</evidence>
<evidence type="ECO:0000313" key="9">
    <source>
        <dbReference type="EMBL" id="KTC65592.1"/>
    </source>
</evidence>
<dbReference type="GO" id="GO:0003917">
    <property type="term" value="F:DNA topoisomerase type I (single strand cut, ATP-independent) activity"/>
    <property type="evidence" value="ECO:0007669"/>
    <property type="project" value="UniProtKB-EC"/>
</dbReference>
<evidence type="ECO:0000259" key="8">
    <source>
        <dbReference type="Pfam" id="PF21338"/>
    </source>
</evidence>
<geneLocation type="plasmid" evidence="10 12">
    <name>11</name>
</geneLocation>
<dbReference type="InterPro" id="IPR001631">
    <property type="entry name" value="TopoI"/>
</dbReference>
<accession>A0A0W0R3E4</accession>
<keyword evidence="4" id="KW-0799">Topoisomerase</keyword>
<evidence type="ECO:0000256" key="6">
    <source>
        <dbReference type="ARBA" id="ARBA00023235"/>
    </source>
</evidence>
<dbReference type="EC" id="5.6.2.1" evidence="3"/>
<dbReference type="SUPFAM" id="SSF55869">
    <property type="entry name" value="DNA topoisomerase I domain"/>
    <property type="match status" value="1"/>
</dbReference>
<dbReference type="PRINTS" id="PR00416">
    <property type="entry name" value="EUTPISMRASEI"/>
</dbReference>
<dbReference type="Proteomes" id="UP000054859">
    <property type="component" value="Unassembled WGS sequence"/>
</dbReference>
<dbReference type="SUPFAM" id="SSF56349">
    <property type="entry name" value="DNA breaking-rejoining enzymes"/>
    <property type="match status" value="1"/>
</dbReference>
<evidence type="ECO:0000256" key="5">
    <source>
        <dbReference type="ARBA" id="ARBA00023125"/>
    </source>
</evidence>
<dbReference type="InterPro" id="IPR014711">
    <property type="entry name" value="TopoI_cat_a-hlx-sub_euk"/>
</dbReference>
<dbReference type="Gene3D" id="3.90.15.10">
    <property type="entry name" value="Topoisomerase I, Chain A, domain 3"/>
    <property type="match status" value="1"/>
</dbReference>
<keyword evidence="6 9" id="KW-0413">Isomerase</keyword>
<dbReference type="PROSITE" id="PS52038">
    <property type="entry name" value="TOPO_IB_2"/>
    <property type="match status" value="1"/>
</dbReference>
<organism evidence="9 11">
    <name type="scientific">Legionella adelaidensis</name>
    <dbReference type="NCBI Taxonomy" id="45056"/>
    <lineage>
        <taxon>Bacteria</taxon>
        <taxon>Pseudomonadati</taxon>
        <taxon>Pseudomonadota</taxon>
        <taxon>Gammaproteobacteria</taxon>
        <taxon>Legionellales</taxon>
        <taxon>Legionellaceae</taxon>
        <taxon>Legionella</taxon>
    </lineage>
</organism>
<dbReference type="EMBL" id="LNKA01000001">
    <property type="protein sequence ID" value="KTC65592.1"/>
    <property type="molecule type" value="Genomic_DNA"/>
</dbReference>
<dbReference type="Pfam" id="PF21338">
    <property type="entry name" value="Top1B_N_bact"/>
    <property type="match status" value="1"/>
</dbReference>
<proteinExistence type="inferred from homology"/>
<dbReference type="Proteomes" id="UP000281170">
    <property type="component" value="Plasmid 11"/>
</dbReference>
<dbReference type="InterPro" id="IPR035447">
    <property type="entry name" value="DNA_topo_I_N_sf"/>
</dbReference>
<dbReference type="EMBL" id="LR134420">
    <property type="protein sequence ID" value="VEH85211.1"/>
    <property type="molecule type" value="Genomic_DNA"/>
</dbReference>
<protein>
    <recommendedName>
        <fullName evidence="3">DNA topoisomerase</fullName>
        <ecNumber evidence="3">5.6.2.1</ecNumber>
    </recommendedName>
</protein>
<comment type="catalytic activity">
    <reaction evidence="1">
        <text>ATP-independent breakage of single-stranded DNA, followed by passage and rejoining.</text>
        <dbReference type="EC" id="5.6.2.1"/>
    </reaction>
</comment>
<evidence type="ECO:0000313" key="11">
    <source>
        <dbReference type="Proteomes" id="UP000054859"/>
    </source>
</evidence>
<dbReference type="Pfam" id="PF01028">
    <property type="entry name" value="Topoisom_I"/>
    <property type="match status" value="1"/>
</dbReference>
<dbReference type="GO" id="GO:0003677">
    <property type="term" value="F:DNA binding"/>
    <property type="evidence" value="ECO:0007669"/>
    <property type="project" value="UniProtKB-KW"/>
</dbReference>
<dbReference type="KEGG" id="ladl:NCTC12735_00836"/>
<dbReference type="InterPro" id="IPR049331">
    <property type="entry name" value="Top1B_N_bact"/>
</dbReference>
<dbReference type="InterPro" id="IPR013500">
    <property type="entry name" value="TopoI_cat_euk"/>
</dbReference>
<evidence type="ECO:0000313" key="12">
    <source>
        <dbReference type="Proteomes" id="UP000281170"/>
    </source>
</evidence>
<evidence type="ECO:0000256" key="3">
    <source>
        <dbReference type="ARBA" id="ARBA00012891"/>
    </source>
</evidence>
<dbReference type="InterPro" id="IPR011010">
    <property type="entry name" value="DNA_brk_join_enz"/>
</dbReference>
<dbReference type="RefSeq" id="WP_162261865.1">
    <property type="nucleotide sequence ID" value="NZ_CAAAHS010000008.1"/>
</dbReference>
<dbReference type="PATRIC" id="fig|45056.6.peg.257"/>
<dbReference type="GO" id="GO:0006265">
    <property type="term" value="P:DNA topological change"/>
    <property type="evidence" value="ECO:0007669"/>
    <property type="project" value="InterPro"/>
</dbReference>
<feature type="domain" description="DNA topoisomerase I catalytic core eukaryotic-type" evidence="7">
    <location>
        <begin position="78"/>
        <end position="282"/>
    </location>
</feature>
<evidence type="ECO:0000313" key="10">
    <source>
        <dbReference type="EMBL" id="VEH85211.1"/>
    </source>
</evidence>
<dbReference type="Gene3D" id="1.10.132.120">
    <property type="match status" value="1"/>
</dbReference>
<feature type="domain" description="DNA topoisomerase IB N-terminal" evidence="8">
    <location>
        <begin position="16"/>
        <end position="64"/>
    </location>
</feature>
<evidence type="ECO:0000256" key="2">
    <source>
        <dbReference type="ARBA" id="ARBA00006645"/>
    </source>
</evidence>
<comment type="similarity">
    <text evidence="2">Belongs to the type IB topoisomerase family.</text>
</comment>
<reference evidence="10 12" key="2">
    <citation type="submission" date="2018-12" db="EMBL/GenBank/DDBJ databases">
        <authorList>
            <consortium name="Pathogen Informatics"/>
        </authorList>
    </citation>
    <scope>NUCLEOTIDE SEQUENCE [LARGE SCALE GENOMIC DNA]</scope>
    <source>
        <strain evidence="10 12">NCTC12735</strain>
        <plasmid evidence="12">11</plasmid>
    </source>
</reference>
<name>A0A0W0R3E4_9GAMM</name>
<dbReference type="AlphaFoldDB" id="A0A0W0R3E4"/>
<keyword evidence="5" id="KW-0238">DNA-binding</keyword>
<keyword evidence="11" id="KW-1185">Reference proteome</keyword>
<keyword evidence="10" id="KW-0614">Plasmid</keyword>